<gene>
    <name evidence="2" type="ORF">SAMN04487864_102228</name>
</gene>
<protein>
    <submittedName>
        <fullName evidence="2">Uncharacterized protein</fullName>
    </submittedName>
</protein>
<keyword evidence="3" id="KW-1185">Reference proteome</keyword>
<dbReference type="AlphaFoldDB" id="A0A1G6IU96"/>
<sequence>MYPTFVIASVCLAETFTRIGGSFLKNKEICRETTTRGSGKMGLAYMALLAICCSWAYEGFRFNSTGVISPVGMGLNFLWLGLWIWKVFYRYEVILRQNELEIVSIGLWKQGSYKVDLSKTESFAQHYRHDFFRRTRIKHYIHRYNMADANPTRILAFKEGKGLAAVIFCCSDEFLKELVRLMPDKYLEF</sequence>
<evidence type="ECO:0000256" key="1">
    <source>
        <dbReference type="SAM" id="Phobius"/>
    </source>
</evidence>
<proteinExistence type="predicted"/>
<feature type="transmembrane region" description="Helical" evidence="1">
    <location>
        <begin position="41"/>
        <end position="60"/>
    </location>
</feature>
<keyword evidence="1" id="KW-0472">Membrane</keyword>
<feature type="transmembrane region" description="Helical" evidence="1">
    <location>
        <begin position="66"/>
        <end position="88"/>
    </location>
</feature>
<reference evidence="3" key="1">
    <citation type="submission" date="2016-10" db="EMBL/GenBank/DDBJ databases">
        <authorList>
            <person name="Varghese N."/>
            <person name="Submissions S."/>
        </authorList>
    </citation>
    <scope>NUCLEOTIDE SEQUENCE [LARGE SCALE GENOMIC DNA]</scope>
    <source>
        <strain evidence="3">DSM 11005</strain>
    </source>
</reference>
<evidence type="ECO:0000313" key="2">
    <source>
        <dbReference type="EMBL" id="SDC10058.1"/>
    </source>
</evidence>
<keyword evidence="1" id="KW-0812">Transmembrane</keyword>
<evidence type="ECO:0000313" key="3">
    <source>
        <dbReference type="Proteomes" id="UP000198943"/>
    </source>
</evidence>
<dbReference type="Proteomes" id="UP000198943">
    <property type="component" value="Unassembled WGS sequence"/>
</dbReference>
<name>A0A1G6IU96_9FIRM</name>
<dbReference type="EMBL" id="FMYW01000002">
    <property type="protein sequence ID" value="SDC10058.1"/>
    <property type="molecule type" value="Genomic_DNA"/>
</dbReference>
<accession>A0A1G6IU96</accession>
<keyword evidence="1" id="KW-1133">Transmembrane helix</keyword>
<organism evidence="2 3">
    <name type="scientific">Succiniclasticum ruminis</name>
    <dbReference type="NCBI Taxonomy" id="40841"/>
    <lineage>
        <taxon>Bacteria</taxon>
        <taxon>Bacillati</taxon>
        <taxon>Bacillota</taxon>
        <taxon>Negativicutes</taxon>
        <taxon>Acidaminococcales</taxon>
        <taxon>Acidaminococcaceae</taxon>
        <taxon>Succiniclasticum</taxon>
    </lineage>
</organism>